<sequence>MTVERQGKGMDKEKGVQQVHRDRHKLSVTWRRSVYGASLRVGNAAVPGTHIMSIRVSGGR</sequence>
<feature type="compositionally biased region" description="Basic and acidic residues" evidence="1">
    <location>
        <begin position="1"/>
        <end position="15"/>
    </location>
</feature>
<protein>
    <recommendedName>
        <fullName evidence="4">Mobilization protein</fullName>
    </recommendedName>
</protein>
<dbReference type="Proteomes" id="UP001167871">
    <property type="component" value="Unassembled WGS sequence"/>
</dbReference>
<feature type="region of interest" description="Disordered" evidence="1">
    <location>
        <begin position="1"/>
        <end position="23"/>
    </location>
</feature>
<evidence type="ECO:0000256" key="1">
    <source>
        <dbReference type="SAM" id="MobiDB-lite"/>
    </source>
</evidence>
<reference evidence="2" key="2">
    <citation type="submission" date="2024-05" db="EMBL/GenBank/DDBJ databases">
        <title>Identification and characterization of horizontal gene transfer across gut microbiota members of farm animals based on homology search.</title>
        <authorList>
            <person name="Schwarzerova J."/>
            <person name="Nykrynova M."/>
            <person name="Jureckova K."/>
            <person name="Cejkova D."/>
            <person name="Rychlik I."/>
        </authorList>
    </citation>
    <scope>NUCLEOTIDE SEQUENCE</scope>
    <source>
        <strain evidence="2">84_SSukc20</strain>
    </source>
</reference>
<evidence type="ECO:0000313" key="3">
    <source>
        <dbReference type="Proteomes" id="UP001167871"/>
    </source>
</evidence>
<accession>A0ABT7XB48</accession>
<dbReference type="EMBL" id="JAUEII010000103">
    <property type="protein sequence ID" value="MDN0051298.1"/>
    <property type="molecule type" value="Genomic_DNA"/>
</dbReference>
<proteinExistence type="predicted"/>
<reference evidence="2" key="1">
    <citation type="submission" date="2023-06" db="EMBL/GenBank/DDBJ databases">
        <authorList>
            <person name="Zeman M."/>
            <person name="Kubasova T."/>
            <person name="Jahodarova E."/>
            <person name="Nykrynova M."/>
            <person name="Rychlik I."/>
        </authorList>
    </citation>
    <scope>NUCLEOTIDE SEQUENCE</scope>
    <source>
        <strain evidence="2">84_SSukc20</strain>
    </source>
</reference>
<comment type="caution">
    <text evidence="2">The sequence shown here is derived from an EMBL/GenBank/DDBJ whole genome shotgun (WGS) entry which is preliminary data.</text>
</comment>
<dbReference type="RefSeq" id="WP_217719879.1">
    <property type="nucleotide sequence ID" value="NZ_JAUEII010000103.1"/>
</dbReference>
<gene>
    <name evidence="2" type="ORF">QVO10_18340</name>
</gene>
<evidence type="ECO:0008006" key="4">
    <source>
        <dbReference type="Google" id="ProtNLM"/>
    </source>
</evidence>
<evidence type="ECO:0000313" key="2">
    <source>
        <dbReference type="EMBL" id="MDN0051298.1"/>
    </source>
</evidence>
<keyword evidence="3" id="KW-1185">Reference proteome</keyword>
<name>A0ABT7XB48_9BACE</name>
<organism evidence="2 3">
    <name type="scientific">Bacteroides gallinaceum</name>
    <dbReference type="NCBI Taxonomy" id="1462571"/>
    <lineage>
        <taxon>Bacteria</taxon>
        <taxon>Pseudomonadati</taxon>
        <taxon>Bacteroidota</taxon>
        <taxon>Bacteroidia</taxon>
        <taxon>Bacteroidales</taxon>
        <taxon>Bacteroidaceae</taxon>
        <taxon>Bacteroides</taxon>
    </lineage>
</organism>